<dbReference type="STRING" id="1008305.A4H02_08580"/>
<dbReference type="GO" id="GO:0005886">
    <property type="term" value="C:plasma membrane"/>
    <property type="evidence" value="ECO:0007669"/>
    <property type="project" value="UniProtKB-SubCell"/>
</dbReference>
<dbReference type="GO" id="GO:0046872">
    <property type="term" value="F:metal ion binding"/>
    <property type="evidence" value="ECO:0007669"/>
    <property type="project" value="UniProtKB-KW"/>
</dbReference>
<feature type="transmembrane region" description="Helical" evidence="16">
    <location>
        <begin position="365"/>
        <end position="389"/>
    </location>
</feature>
<keyword evidence="4 16" id="KW-0410">Iron transport</keyword>
<keyword evidence="3" id="KW-1003">Cell membrane</keyword>
<dbReference type="InterPro" id="IPR041069">
    <property type="entry name" value="FeoB_Cyto"/>
</dbReference>
<evidence type="ECO:0000313" key="18">
    <source>
        <dbReference type="EMBL" id="ODN29852.1"/>
    </source>
</evidence>
<feature type="binding site" evidence="14">
    <location>
        <begin position="55"/>
        <end position="58"/>
    </location>
    <ligand>
        <name>GTP</name>
        <dbReference type="ChEBI" id="CHEBI:37565"/>
        <label>1</label>
    </ligand>
</feature>
<dbReference type="InterPro" id="IPR005225">
    <property type="entry name" value="Small_GTP-bd"/>
</dbReference>
<comment type="similarity">
    <text evidence="16">Belongs to the TRAFAC class TrmE-Era-EngA-EngB-Septin-like GTPase superfamily. FeoB GTPase (TC 9.A.8) family.</text>
</comment>
<dbReference type="PANTHER" id="PTHR43185">
    <property type="entry name" value="FERROUS IRON TRANSPORT PROTEIN B"/>
    <property type="match status" value="1"/>
</dbReference>
<feature type="transmembrane region" description="Helical" evidence="16">
    <location>
        <begin position="321"/>
        <end position="345"/>
    </location>
</feature>
<dbReference type="AlphaFoldDB" id="A0A1E3G0V7"/>
<keyword evidence="6 14" id="KW-0547">Nucleotide-binding</keyword>
<evidence type="ECO:0000256" key="14">
    <source>
        <dbReference type="PIRSR" id="PIRSR603373-1"/>
    </source>
</evidence>
<keyword evidence="11 16" id="KW-0472">Membrane</keyword>
<evidence type="ECO:0000256" key="3">
    <source>
        <dbReference type="ARBA" id="ARBA00022475"/>
    </source>
</evidence>
<dbReference type="InterPro" id="IPR011642">
    <property type="entry name" value="Gate_dom"/>
</dbReference>
<accession>A0A1E3G0V7</accession>
<keyword evidence="10 14" id="KW-0342">GTP-binding</keyword>
<evidence type="ECO:0000256" key="15">
    <source>
        <dbReference type="PIRSR" id="PIRSR603373-2"/>
    </source>
</evidence>
<dbReference type="RefSeq" id="WP_069293769.1">
    <property type="nucleotide sequence ID" value="NZ_CP140110.1"/>
</dbReference>
<evidence type="ECO:0000256" key="9">
    <source>
        <dbReference type="ARBA" id="ARBA00023065"/>
    </source>
</evidence>
<feature type="transmembrane region" description="Helical" evidence="16">
    <location>
        <begin position="432"/>
        <end position="451"/>
    </location>
</feature>
<dbReference type="OrthoDB" id="9809127at2"/>
<dbReference type="Pfam" id="PF07670">
    <property type="entry name" value="Gate"/>
    <property type="match status" value="2"/>
</dbReference>
<evidence type="ECO:0000256" key="11">
    <source>
        <dbReference type="ARBA" id="ARBA00023136"/>
    </source>
</evidence>
<feature type="domain" description="FeoB-type G" evidence="17">
    <location>
        <begin position="2"/>
        <end position="164"/>
    </location>
</feature>
<dbReference type="Pfam" id="PF02421">
    <property type="entry name" value="FeoB_N"/>
    <property type="match status" value="1"/>
</dbReference>
<dbReference type="InterPro" id="IPR050860">
    <property type="entry name" value="FeoB_GTPase"/>
</dbReference>
<dbReference type="GO" id="GO:0015093">
    <property type="term" value="F:ferrous iron transmembrane transporter activity"/>
    <property type="evidence" value="ECO:0007669"/>
    <property type="project" value="UniProtKB-UniRule"/>
</dbReference>
<dbReference type="Proteomes" id="UP000094570">
    <property type="component" value="Unassembled WGS sequence"/>
</dbReference>
<evidence type="ECO:0000256" key="4">
    <source>
        <dbReference type="ARBA" id="ARBA00022496"/>
    </source>
</evidence>
<protein>
    <recommendedName>
        <fullName evidence="12 13">Ferrous iron transport protein B</fullName>
    </recommendedName>
</protein>
<dbReference type="NCBIfam" id="TIGR00231">
    <property type="entry name" value="small_GTP"/>
    <property type="match status" value="1"/>
</dbReference>
<name>A0A1E3G0V7_9BACT</name>
<evidence type="ECO:0000256" key="5">
    <source>
        <dbReference type="ARBA" id="ARBA00022692"/>
    </source>
</evidence>
<keyword evidence="19" id="KW-1185">Reference proteome</keyword>
<feature type="binding site" evidence="15">
    <location>
        <position position="20"/>
    </location>
    <ligand>
        <name>Mg(2+)</name>
        <dbReference type="ChEBI" id="CHEBI:18420"/>
        <label>2</label>
    </ligand>
</feature>
<evidence type="ECO:0000256" key="13">
    <source>
        <dbReference type="NCBIfam" id="TIGR00437"/>
    </source>
</evidence>
<dbReference type="Gene3D" id="3.40.50.300">
    <property type="entry name" value="P-loop containing nucleotide triphosphate hydrolases"/>
    <property type="match status" value="1"/>
</dbReference>
<dbReference type="EMBL" id="LWAF01000017">
    <property type="protein sequence ID" value="ODN29852.1"/>
    <property type="molecule type" value="Genomic_DNA"/>
</dbReference>
<evidence type="ECO:0000256" key="2">
    <source>
        <dbReference type="ARBA" id="ARBA00022448"/>
    </source>
</evidence>
<keyword evidence="2 16" id="KW-0813">Transport</keyword>
<evidence type="ECO:0000256" key="6">
    <source>
        <dbReference type="ARBA" id="ARBA00022741"/>
    </source>
</evidence>
<feature type="binding site" evidence="15">
    <location>
        <position position="24"/>
    </location>
    <ligand>
        <name>Mg(2+)</name>
        <dbReference type="ChEBI" id="CHEBI:18420"/>
        <label>2</label>
    </ligand>
</feature>
<dbReference type="NCBIfam" id="TIGR00437">
    <property type="entry name" value="feoB"/>
    <property type="match status" value="1"/>
</dbReference>
<dbReference type="InterPro" id="IPR011640">
    <property type="entry name" value="Fe2_transport_prot_B_C"/>
</dbReference>
<dbReference type="Pfam" id="PF17910">
    <property type="entry name" value="FeoB_Cyto"/>
    <property type="match status" value="1"/>
</dbReference>
<dbReference type="PRINTS" id="PR00326">
    <property type="entry name" value="GTP1OBG"/>
</dbReference>
<keyword evidence="9" id="KW-0406">Ion transport</keyword>
<feature type="transmembrane region" description="Helical" evidence="16">
    <location>
        <begin position="493"/>
        <end position="510"/>
    </location>
</feature>
<dbReference type="PROSITE" id="PS51711">
    <property type="entry name" value="G_FEOB"/>
    <property type="match status" value="1"/>
</dbReference>
<dbReference type="CDD" id="cd01879">
    <property type="entry name" value="FeoB"/>
    <property type="match status" value="1"/>
</dbReference>
<sequence length="635" mass="69857">MTITVGLVGNPNVGKTSLFNKLVGARQYVANWPGVTVSRVEGATVHKGYTLHFVDLPGVYTLSATSIDEKVTRDYLFFSPPNVVVVVIDSMSPEQGIYLLLEALELNLNVIAVFNAVDELRKAGTVVDKSVLETFLGIPVVLTSAHTGEGIEELMDKIIQVFKGGDRPKVFPYPEHVEEELKKIETSIPKGLVQRFCALKVIEGDRFIRDLVGDIDLDSRKEIYSTLATDIAKARYSFATDLISKAYRSSGRLLTLNEAMDHVFTHKFIGIPIFLSLMYLAFNFTFKASEPLVKVIESLFERLSEFVGKGNIVASLVSQGLIGGVGSVIAFVPSIFALFVALGIMEESGYLPRIAFLMDRLMYKLRLTGRSFMTLLLGFGCNVSTVMAARGLADERERLTTILVSPFISCSARLPVYLMITAIAFPKYRAEAFFAIYAASILLTAFSSRVVNRVILKGQSVPLIMEVPRYRLPKISNVLTYTWNRGKHFLEKASTIILGASVVIWVLSYFPNGGNVENSFVALLGRLLEPLFKPLGYSWQIVTALIFGGVAKEVVVSTFSQLYGTLEGISMDPVVGASLMIFVLAYVPCLATIAAIKGETGSWKYALFSVFYSLAVAYVAALLVTLFGRFILHIC</sequence>
<dbReference type="InterPro" id="IPR030389">
    <property type="entry name" value="G_FEOB_dom"/>
</dbReference>
<evidence type="ECO:0000313" key="19">
    <source>
        <dbReference type="Proteomes" id="UP000094570"/>
    </source>
</evidence>
<keyword evidence="15" id="KW-0479">Metal-binding</keyword>
<keyword evidence="15" id="KW-0460">Magnesium</keyword>
<feature type="binding site" evidence="14">
    <location>
        <begin position="144"/>
        <end position="146"/>
    </location>
    <ligand>
        <name>GTP</name>
        <dbReference type="ChEBI" id="CHEBI:37565"/>
        <label>1</label>
    </ligand>
</feature>
<comment type="subcellular location">
    <subcellularLocation>
        <location evidence="16">Cell inner membrane</location>
        <topology evidence="16">Multi-pass membrane protein</topology>
    </subcellularLocation>
    <subcellularLocation>
        <location evidence="1">Cell membrane</location>
        <topology evidence="1">Multi-pass membrane protein</topology>
    </subcellularLocation>
</comment>
<keyword evidence="5 16" id="KW-0812">Transmembrane</keyword>
<evidence type="ECO:0000256" key="16">
    <source>
        <dbReference type="RuleBase" id="RU362098"/>
    </source>
</evidence>
<dbReference type="Gene3D" id="1.10.287.1770">
    <property type="match status" value="1"/>
</dbReference>
<evidence type="ECO:0000256" key="12">
    <source>
        <dbReference type="ARBA" id="ARBA00031200"/>
    </source>
</evidence>
<evidence type="ECO:0000256" key="8">
    <source>
        <dbReference type="ARBA" id="ARBA00023004"/>
    </source>
</evidence>
<dbReference type="PANTHER" id="PTHR43185:SF1">
    <property type="entry name" value="FE(2+) TRANSPORTER FEOB"/>
    <property type="match status" value="1"/>
</dbReference>
<evidence type="ECO:0000256" key="10">
    <source>
        <dbReference type="ARBA" id="ARBA00023134"/>
    </source>
</evidence>
<dbReference type="InterPro" id="IPR003373">
    <property type="entry name" value="Fe2_transport_prot-B"/>
</dbReference>
<feature type="transmembrane region" description="Helical" evidence="16">
    <location>
        <begin position="537"/>
        <end position="562"/>
    </location>
</feature>
<keyword evidence="7 16" id="KW-1133">Transmembrane helix</keyword>
<dbReference type="SUPFAM" id="SSF52540">
    <property type="entry name" value="P-loop containing nucleoside triphosphate hydrolases"/>
    <property type="match status" value="1"/>
</dbReference>
<evidence type="ECO:0000259" key="17">
    <source>
        <dbReference type="PROSITE" id="PS51711"/>
    </source>
</evidence>
<dbReference type="InterPro" id="IPR027417">
    <property type="entry name" value="P-loop_NTPase"/>
</dbReference>
<evidence type="ECO:0000256" key="7">
    <source>
        <dbReference type="ARBA" id="ARBA00022989"/>
    </source>
</evidence>
<feature type="transmembrane region" description="Helical" evidence="16">
    <location>
        <begin position="268"/>
        <end position="286"/>
    </location>
</feature>
<feature type="binding site" evidence="14">
    <location>
        <begin position="115"/>
        <end position="118"/>
    </location>
    <ligand>
        <name>GTP</name>
        <dbReference type="ChEBI" id="CHEBI:37565"/>
        <label>1</label>
    </ligand>
</feature>
<gene>
    <name evidence="18" type="ORF">A4H02_08580</name>
</gene>
<reference evidence="19" key="1">
    <citation type="submission" date="2016-04" db="EMBL/GenBank/DDBJ databases">
        <title>The genome sequence project of a novel Fervidobacterium isolate from a hot spring in Thailand.</title>
        <authorList>
            <person name="Gonzalez J.M."/>
            <person name="Cuecas A."/>
            <person name="Kanoksilapatham W."/>
        </authorList>
    </citation>
    <scope>NUCLEOTIDE SEQUENCE [LARGE SCALE GENOMIC DNA]</scope>
    <source>
        <strain evidence="19">FC2004</strain>
    </source>
</reference>
<comment type="caution">
    <text evidence="18">The sequence shown here is derived from an EMBL/GenBank/DDBJ whole genome shotgun (WGS) entry which is preliminary data.</text>
</comment>
<comment type="function">
    <text evidence="16">Probable transporter of a GTP-driven Fe(2+) uptake system.</text>
</comment>
<organism evidence="18 19">
    <name type="scientific">Fervidobacterium thailandense</name>
    <dbReference type="NCBI Taxonomy" id="1008305"/>
    <lineage>
        <taxon>Bacteria</taxon>
        <taxon>Thermotogati</taxon>
        <taxon>Thermotogota</taxon>
        <taxon>Thermotogae</taxon>
        <taxon>Thermotogales</taxon>
        <taxon>Fervidobacteriaceae</taxon>
        <taxon>Fervidobacterium</taxon>
    </lineage>
</organism>
<feature type="transmembrane region" description="Helical" evidence="16">
    <location>
        <begin position="401"/>
        <end position="426"/>
    </location>
</feature>
<feature type="transmembrane region" description="Helical" evidence="16">
    <location>
        <begin position="608"/>
        <end position="632"/>
    </location>
</feature>
<evidence type="ECO:0000256" key="1">
    <source>
        <dbReference type="ARBA" id="ARBA00004651"/>
    </source>
</evidence>
<dbReference type="GO" id="GO:0005525">
    <property type="term" value="F:GTP binding"/>
    <property type="evidence" value="ECO:0007669"/>
    <property type="project" value="UniProtKB-KW"/>
</dbReference>
<proteinExistence type="inferred from homology"/>
<feature type="binding site" evidence="14">
    <location>
        <begin position="9"/>
        <end position="16"/>
    </location>
    <ligand>
        <name>GTP</name>
        <dbReference type="ChEBI" id="CHEBI:37565"/>
        <label>1</label>
    </ligand>
</feature>
<feature type="transmembrane region" description="Helical" evidence="16">
    <location>
        <begin position="574"/>
        <end position="596"/>
    </location>
</feature>
<dbReference type="InterPro" id="IPR006073">
    <property type="entry name" value="GTP-bd"/>
</dbReference>
<dbReference type="Pfam" id="PF07664">
    <property type="entry name" value="FeoB_C"/>
    <property type="match status" value="1"/>
</dbReference>
<keyword evidence="8 16" id="KW-0408">Iron</keyword>